<dbReference type="InterPro" id="IPR005674">
    <property type="entry name" value="CocE/Ser_esterase"/>
</dbReference>
<name>A0A9D2HGE4_9FIRM</name>
<evidence type="ECO:0000256" key="1">
    <source>
        <dbReference type="ARBA" id="ARBA00022801"/>
    </source>
</evidence>
<dbReference type="Gene3D" id="1.10.3020.10">
    <property type="entry name" value="alpha-amino acid ester hydrolase ( Helical cap domain)"/>
    <property type="match status" value="1"/>
</dbReference>
<evidence type="ECO:0000259" key="3">
    <source>
        <dbReference type="SMART" id="SM00939"/>
    </source>
</evidence>
<proteinExistence type="predicted"/>
<dbReference type="Pfam" id="PF02129">
    <property type="entry name" value="Peptidase_S15"/>
    <property type="match status" value="1"/>
</dbReference>
<dbReference type="Proteomes" id="UP000823900">
    <property type="component" value="Unassembled WGS sequence"/>
</dbReference>
<dbReference type="SUPFAM" id="SSF49785">
    <property type="entry name" value="Galactose-binding domain-like"/>
    <property type="match status" value="1"/>
</dbReference>
<dbReference type="PANTHER" id="PTHR43056">
    <property type="entry name" value="PEPTIDASE S9 PROLYL OLIGOPEPTIDASE"/>
    <property type="match status" value="1"/>
</dbReference>
<dbReference type="InterPro" id="IPR000383">
    <property type="entry name" value="Xaa-Pro-like_dom"/>
</dbReference>
<accession>A0A9D2HGE4</accession>
<dbReference type="InterPro" id="IPR029058">
    <property type="entry name" value="AB_hydrolase_fold"/>
</dbReference>
<dbReference type="InterPro" id="IPR050585">
    <property type="entry name" value="Xaa-Pro_dipeptidyl-ppase/CocE"/>
</dbReference>
<sequence length="713" mass="80887">MTQWNFYFSGILYGKFYEEAGTVLLEALDVETGCFLPRKPLEKTEDSFFQELCSRSMADFFRIKEELEGQIQNEPKRIKISSGREFSNRRGEAYIERNRKFPLDLLYEREEDGGCRIYGAAMAGRDTMALIVRKGMEDRTILKEWKLAYPCADREKLQPGPVYPVHFLGTFMVPTRDGERLAADVYLPKGAGERIPAVLVRTPYGKRTGAAAYFRFVQRGYAVVIQDVRGREDSTGEWQPMYWEVEDGDDTLNWIAAQEWSDGQAAMTGGSYLGYVQWAAAASGNPHLKAMLSQVCAGSAFHDMPRRGGCLTSGALAWAFSVSQQRRTPELMERKDWDDVLDIRPLAAIPEKALGYPVPFITKWLEHKDLDDFWRRSSWKDRYAGGPVPAFIMSGWFDDNGMGTTEALDLVKDWPKGSWKAVLGPWKHSGNADHDLHGHFMGEDALRYDIDLLALKWLDHFLKGVENGIERTPTVEYYTLGENRWKSAAQWPPESTEISRLYLDGTQENEAAGTKEACGKGRLSLEDPEQTGKDTYVYDPDHPSTHLIDMSENEMEIPEDYTEEEKREDVLSYTTPPAKRPWTITGDVRVHLYFSCDHPDTDFVVRITDVDEKGRSVKLADGVLDVKYRDGFEKPSYMEPGGIYKAVVRTTKISNTFLPGHSLRLTITSSAKNFIFPNSNTTGGYDSETREKAVISVHRGKENASFLEFPKEA</sequence>
<dbReference type="SUPFAM" id="SSF53474">
    <property type="entry name" value="alpha/beta-Hydrolases"/>
    <property type="match status" value="1"/>
</dbReference>
<evidence type="ECO:0000313" key="5">
    <source>
        <dbReference type="Proteomes" id="UP000823900"/>
    </source>
</evidence>
<gene>
    <name evidence="4" type="ORF">IAA07_06285</name>
</gene>
<dbReference type="Gene3D" id="3.40.50.1820">
    <property type="entry name" value="alpha/beta hydrolase"/>
    <property type="match status" value="1"/>
</dbReference>
<dbReference type="InterPro" id="IPR013736">
    <property type="entry name" value="Xaa-Pro_dipept_C"/>
</dbReference>
<organism evidence="4 5">
    <name type="scientific">Candidatus Lachnoclostridium stercoravium</name>
    <dbReference type="NCBI Taxonomy" id="2838633"/>
    <lineage>
        <taxon>Bacteria</taxon>
        <taxon>Bacillati</taxon>
        <taxon>Bacillota</taxon>
        <taxon>Clostridia</taxon>
        <taxon>Lachnospirales</taxon>
        <taxon>Lachnospiraceae</taxon>
    </lineage>
</organism>
<reference evidence="4" key="2">
    <citation type="submission" date="2021-04" db="EMBL/GenBank/DDBJ databases">
        <authorList>
            <person name="Gilroy R."/>
        </authorList>
    </citation>
    <scope>NUCLEOTIDE SEQUENCE</scope>
    <source>
        <strain evidence="4">CHK178-16964</strain>
    </source>
</reference>
<feature type="domain" description="Xaa-Pro dipeptidyl-peptidase C-terminal" evidence="3">
    <location>
        <begin position="455"/>
        <end position="708"/>
    </location>
</feature>
<feature type="region of interest" description="Disordered" evidence="2">
    <location>
        <begin position="523"/>
        <end position="547"/>
    </location>
</feature>
<dbReference type="Gene3D" id="2.60.120.260">
    <property type="entry name" value="Galactose-binding domain-like"/>
    <property type="match status" value="1"/>
</dbReference>
<keyword evidence="1 4" id="KW-0378">Hydrolase</keyword>
<dbReference type="NCBIfam" id="TIGR00976">
    <property type="entry name" value="CocE_NonD"/>
    <property type="match status" value="1"/>
</dbReference>
<reference evidence="4" key="1">
    <citation type="journal article" date="2021" name="PeerJ">
        <title>Extensive microbial diversity within the chicken gut microbiome revealed by metagenomics and culture.</title>
        <authorList>
            <person name="Gilroy R."/>
            <person name="Ravi A."/>
            <person name="Getino M."/>
            <person name="Pursley I."/>
            <person name="Horton D.L."/>
            <person name="Alikhan N.F."/>
            <person name="Baker D."/>
            <person name="Gharbi K."/>
            <person name="Hall N."/>
            <person name="Watson M."/>
            <person name="Adriaenssens E.M."/>
            <person name="Foster-Nyarko E."/>
            <person name="Jarju S."/>
            <person name="Secka A."/>
            <person name="Antonio M."/>
            <person name="Oren A."/>
            <person name="Chaudhuri R.R."/>
            <person name="La Ragione R."/>
            <person name="Hildebrand F."/>
            <person name="Pallen M.J."/>
        </authorList>
    </citation>
    <scope>NUCLEOTIDE SEQUENCE</scope>
    <source>
        <strain evidence="4">CHK178-16964</strain>
    </source>
</reference>
<dbReference type="GO" id="GO:0008239">
    <property type="term" value="F:dipeptidyl-peptidase activity"/>
    <property type="evidence" value="ECO:0007669"/>
    <property type="project" value="InterPro"/>
</dbReference>
<comment type="caution">
    <text evidence="4">The sequence shown here is derived from an EMBL/GenBank/DDBJ whole genome shotgun (WGS) entry which is preliminary data.</text>
</comment>
<dbReference type="AlphaFoldDB" id="A0A9D2HGE4"/>
<dbReference type="Pfam" id="PF08530">
    <property type="entry name" value="PepX_C"/>
    <property type="match status" value="1"/>
</dbReference>
<dbReference type="EMBL" id="DWZA01000055">
    <property type="protein sequence ID" value="HJA71176.1"/>
    <property type="molecule type" value="Genomic_DNA"/>
</dbReference>
<protein>
    <submittedName>
        <fullName evidence="4">CocE/NonD family hydrolase</fullName>
    </submittedName>
</protein>
<evidence type="ECO:0000256" key="2">
    <source>
        <dbReference type="SAM" id="MobiDB-lite"/>
    </source>
</evidence>
<dbReference type="InterPro" id="IPR008979">
    <property type="entry name" value="Galactose-bd-like_sf"/>
</dbReference>
<dbReference type="SMART" id="SM00939">
    <property type="entry name" value="PepX_C"/>
    <property type="match status" value="1"/>
</dbReference>
<dbReference type="PANTHER" id="PTHR43056:SF10">
    <property type="entry name" value="COCE_NOND FAMILY, PUTATIVE (AFU_ORTHOLOGUE AFUA_7G00600)-RELATED"/>
    <property type="match status" value="1"/>
</dbReference>
<evidence type="ECO:0000313" key="4">
    <source>
        <dbReference type="EMBL" id="HJA71176.1"/>
    </source>
</evidence>